<evidence type="ECO:0000256" key="5">
    <source>
        <dbReference type="ARBA" id="ARBA00022419"/>
    </source>
</evidence>
<evidence type="ECO:0000256" key="9">
    <source>
        <dbReference type="ARBA" id="ARBA00048995"/>
    </source>
</evidence>
<evidence type="ECO:0000256" key="8">
    <source>
        <dbReference type="ARBA" id="ARBA00023300"/>
    </source>
</evidence>
<dbReference type="PANTHER" id="PTHR30523">
    <property type="entry name" value="PHOSPHOENOLPYRUVATE CARBOXYLASE"/>
    <property type="match status" value="1"/>
</dbReference>
<dbReference type="PROSITE" id="PS00781">
    <property type="entry name" value="PEPCASE_1"/>
    <property type="match status" value="1"/>
</dbReference>
<keyword evidence="7 10" id="KW-0456">Lyase</keyword>
<dbReference type="SUPFAM" id="SSF51621">
    <property type="entry name" value="Phosphoenolpyruvate/pyruvate domain"/>
    <property type="match status" value="1"/>
</dbReference>
<organism evidence="13 14">
    <name type="scientific">Dermacoccus nishinomiyaensis</name>
    <dbReference type="NCBI Taxonomy" id="1274"/>
    <lineage>
        <taxon>Bacteria</taxon>
        <taxon>Bacillati</taxon>
        <taxon>Actinomycetota</taxon>
        <taxon>Actinomycetes</taxon>
        <taxon>Micrococcales</taxon>
        <taxon>Dermacoccaceae</taxon>
        <taxon>Dermacoccus</taxon>
    </lineage>
</organism>
<accession>A0A075JEI0</accession>
<dbReference type="InterPro" id="IPR015813">
    <property type="entry name" value="Pyrv/PenolPyrv_kinase-like_dom"/>
</dbReference>
<dbReference type="PRINTS" id="PR00150">
    <property type="entry name" value="PEPCARBXLASE"/>
</dbReference>
<evidence type="ECO:0000256" key="6">
    <source>
        <dbReference type="ARBA" id="ARBA00022842"/>
    </source>
</evidence>
<dbReference type="GO" id="GO:0000287">
    <property type="term" value="F:magnesium ion binding"/>
    <property type="evidence" value="ECO:0007669"/>
    <property type="project" value="UniProtKB-UniRule"/>
</dbReference>
<feature type="active site" evidence="10 11">
    <location>
        <position position="153"/>
    </location>
</feature>
<comment type="cofactor">
    <cofactor evidence="1 10">
        <name>Mg(2+)</name>
        <dbReference type="ChEBI" id="CHEBI:18420"/>
    </cofactor>
</comment>
<dbReference type="GO" id="GO:0006107">
    <property type="term" value="P:oxaloacetate metabolic process"/>
    <property type="evidence" value="ECO:0007669"/>
    <property type="project" value="UniProtKB-UniRule"/>
</dbReference>
<feature type="active site" evidence="10 12">
    <location>
        <position position="626"/>
    </location>
</feature>
<keyword evidence="14" id="KW-1185">Reference proteome</keyword>
<dbReference type="Proteomes" id="UP000027986">
    <property type="component" value="Chromosome"/>
</dbReference>
<sequence length="965" mass="104888">MSELLHFTTTDADRSATEPLRDDIRLLGGLLGDVIREHEGERVFGLVEDARVKAFGVRRQEVDRASFGGTLTGLSTRDALHVIRAFSHFALLANIAEDLHRERRRAAHVAAGEDPQDGSLAATFRKLAGAHIDGDTAAERLAGATVVPVITAHPTETRRRTVFEAQSHIKRLMRERTRMQLDPSEDAENMRQIKLWVLTLWQTALIRLSKITITDEIDAGLRWYDAAFFEVMPTLNAELRDAFAALLPGAGIADEPVLQAGSWIGGDRDGNPNVTGDVVAYATRRAAETALDHYLDELDKLQTSLSLSRRMAPVTDELLTLAQHAADAGDARDDEPYRQALSYVHDRLMETHGVVVGADAGDPGAAGAAGPAGAVGAGQGGEADDPYVAYATPEEFLADLDVIDASLRSTSDDLIADDRLATLREAVRTFGFHLYGLDLRQNSETHEATIAELFAWAGVCDDYAALDEDARVELLTAELANNRPLAGPNATFSETTTKELAITAAAAHAVRTFGEKAVPNHVISMCTSVSDMLETAVLLKEAGLLTVTPEGPRCSVNIVPLFETIEDLQVSATTLRAALAVPAYRALVDSKAPPADTHCAQMHPGSPARKGGGLQEVMLGYSDSNKDGGYMAANWALYRAELDLVEVAEEAGIRLRLFHGRGGTVGRGGGPSYDAILAQPPGAVRGSLRLTEQGEIIAAKYAEPKLATRNLEALVSATIESSLLDVEGLEPSEVEDAYAAMDEIAALAREAYGDLVHRTDGFVDYFKTSTPVAEIGELNIGSRPSSRKPTSSIADLRAIPWVMSWSLCRVMLPGWYGTGTALERWIGDDDARLAQLRGYVERWPFFRSVISNMAQVMAKSDLGLAAEYAELVEDADLRARVFDKIRDEHARTLAMYEKITGHDDLLWDNAALKRSVFNRFPYLEPLNHLQVELLRRYRAGDDDPQLKRGILLTMNGLATALRNSG</sequence>
<dbReference type="NCBIfam" id="NF000584">
    <property type="entry name" value="PRK00009.1"/>
    <property type="match status" value="1"/>
</dbReference>
<dbReference type="AlphaFoldDB" id="A0A075JEI0"/>
<protein>
    <recommendedName>
        <fullName evidence="5 10">Phosphoenolpyruvate carboxylase</fullName>
        <shortName evidence="10">PEPC</shortName>
        <shortName evidence="10">PEPCase</shortName>
        <ecNumber evidence="4 10">4.1.1.31</ecNumber>
    </recommendedName>
</protein>
<dbReference type="InterPro" id="IPR022805">
    <property type="entry name" value="PEP_COase_bac/pln-type"/>
</dbReference>
<dbReference type="KEGG" id="dni:HX89_02940"/>
<dbReference type="PROSITE" id="PS00393">
    <property type="entry name" value="PEPCASE_2"/>
    <property type="match status" value="1"/>
</dbReference>
<comment type="function">
    <text evidence="2 10">Forms oxaloacetate, a four-carbon dicarboxylic acid source for the tricarboxylic acid cycle.</text>
</comment>
<evidence type="ECO:0000313" key="14">
    <source>
        <dbReference type="Proteomes" id="UP000027986"/>
    </source>
</evidence>
<dbReference type="OrthoDB" id="9768133at2"/>
<dbReference type="eggNOG" id="COG2352">
    <property type="taxonomic scope" value="Bacteria"/>
</dbReference>
<evidence type="ECO:0000256" key="11">
    <source>
        <dbReference type="PROSITE-ProRule" id="PRU10111"/>
    </source>
</evidence>
<dbReference type="GO" id="GO:0005829">
    <property type="term" value="C:cytosol"/>
    <property type="evidence" value="ECO:0007669"/>
    <property type="project" value="TreeGrafter"/>
</dbReference>
<comment type="similarity">
    <text evidence="3 10">Belongs to the PEPCase type 1 family.</text>
</comment>
<dbReference type="HAMAP" id="MF_00595">
    <property type="entry name" value="PEPcase_type1"/>
    <property type="match status" value="1"/>
</dbReference>
<name>A0A075JEI0_9MICO</name>
<evidence type="ECO:0000256" key="7">
    <source>
        <dbReference type="ARBA" id="ARBA00023239"/>
    </source>
</evidence>
<evidence type="ECO:0000313" key="13">
    <source>
        <dbReference type="EMBL" id="AIF40085.1"/>
    </source>
</evidence>
<evidence type="ECO:0000256" key="10">
    <source>
        <dbReference type="HAMAP-Rule" id="MF_00595"/>
    </source>
</evidence>
<dbReference type="GO" id="GO:0008964">
    <property type="term" value="F:phosphoenolpyruvate carboxylase activity"/>
    <property type="evidence" value="ECO:0007669"/>
    <property type="project" value="UniProtKB-UniRule"/>
</dbReference>
<reference evidence="13 14" key="1">
    <citation type="submission" date="2014-07" db="EMBL/GenBank/DDBJ databases">
        <title>Genome Sequencing of Dermacoccus nishinomiyaensis.</title>
        <authorList>
            <person name="Hong K.W."/>
            <person name="Chan K.G."/>
        </authorList>
    </citation>
    <scope>NUCLEOTIDE SEQUENCE [LARGE SCALE GENOMIC DNA]</scope>
    <source>
        <strain evidence="13 14">M25</strain>
    </source>
</reference>
<dbReference type="HOGENOM" id="CLU_006557_2_0_11"/>
<dbReference type="InterPro" id="IPR033129">
    <property type="entry name" value="PEPCASE_His_AS"/>
</dbReference>
<evidence type="ECO:0000256" key="4">
    <source>
        <dbReference type="ARBA" id="ARBA00012305"/>
    </source>
</evidence>
<evidence type="ECO:0000256" key="2">
    <source>
        <dbReference type="ARBA" id="ARBA00003670"/>
    </source>
</evidence>
<dbReference type="Pfam" id="PF00311">
    <property type="entry name" value="PEPcase"/>
    <property type="match status" value="1"/>
</dbReference>
<gene>
    <name evidence="10" type="primary">ppc</name>
    <name evidence="13" type="ORF">HX89_02940</name>
</gene>
<dbReference type="PANTHER" id="PTHR30523:SF6">
    <property type="entry name" value="PHOSPHOENOLPYRUVATE CARBOXYLASE"/>
    <property type="match status" value="1"/>
</dbReference>
<keyword evidence="6 10" id="KW-0460">Magnesium</keyword>
<comment type="catalytic activity">
    <reaction evidence="9 10">
        <text>oxaloacetate + phosphate = phosphoenolpyruvate + hydrogencarbonate</text>
        <dbReference type="Rhea" id="RHEA:28370"/>
        <dbReference type="ChEBI" id="CHEBI:16452"/>
        <dbReference type="ChEBI" id="CHEBI:17544"/>
        <dbReference type="ChEBI" id="CHEBI:43474"/>
        <dbReference type="ChEBI" id="CHEBI:58702"/>
        <dbReference type="EC" id="4.1.1.31"/>
    </reaction>
</comment>
<dbReference type="RefSeq" id="WP_038566867.1">
    <property type="nucleotide sequence ID" value="NZ_CP008889.1"/>
</dbReference>
<dbReference type="Gene3D" id="1.20.1440.90">
    <property type="entry name" value="Phosphoenolpyruvate/pyruvate domain"/>
    <property type="match status" value="1"/>
</dbReference>
<dbReference type="GO" id="GO:0015977">
    <property type="term" value="P:carbon fixation"/>
    <property type="evidence" value="ECO:0007669"/>
    <property type="project" value="UniProtKB-UniRule"/>
</dbReference>
<keyword evidence="13" id="KW-0670">Pyruvate</keyword>
<dbReference type="GeneID" id="41840173"/>
<comment type="subunit">
    <text evidence="10">Homotetramer.</text>
</comment>
<evidence type="ECO:0000256" key="1">
    <source>
        <dbReference type="ARBA" id="ARBA00001946"/>
    </source>
</evidence>
<dbReference type="EMBL" id="CP008889">
    <property type="protein sequence ID" value="AIF40085.1"/>
    <property type="molecule type" value="Genomic_DNA"/>
</dbReference>
<dbReference type="EC" id="4.1.1.31" evidence="4 10"/>
<dbReference type="InterPro" id="IPR021135">
    <property type="entry name" value="PEP_COase"/>
</dbReference>
<dbReference type="GO" id="GO:0006099">
    <property type="term" value="P:tricarboxylic acid cycle"/>
    <property type="evidence" value="ECO:0007669"/>
    <property type="project" value="InterPro"/>
</dbReference>
<evidence type="ECO:0000256" key="12">
    <source>
        <dbReference type="PROSITE-ProRule" id="PRU10112"/>
    </source>
</evidence>
<dbReference type="InterPro" id="IPR018129">
    <property type="entry name" value="PEP_COase_Lys_AS"/>
</dbReference>
<evidence type="ECO:0000256" key="3">
    <source>
        <dbReference type="ARBA" id="ARBA00008346"/>
    </source>
</evidence>
<keyword evidence="8 10" id="KW-0120">Carbon dioxide fixation</keyword>
<proteinExistence type="inferred from homology"/>